<evidence type="ECO:0000313" key="3">
    <source>
        <dbReference type="Proteomes" id="UP000244773"/>
    </source>
</evidence>
<keyword evidence="3" id="KW-1185">Reference proteome</keyword>
<name>A0A2P0VNE3_9VIRU</name>
<reference evidence="2" key="1">
    <citation type="journal article" date="2018" name="Virology">
        <title>A giant virus infecting green algae encodes key fermentation genes.</title>
        <authorList>
            <person name="Schvarcz C.R."/>
            <person name="Steward G.F."/>
        </authorList>
    </citation>
    <scope>NUCLEOTIDE SEQUENCE [LARGE SCALE GENOMIC DNA]</scope>
</reference>
<keyword evidence="1" id="KW-1133">Transmembrane helix</keyword>
<accession>A0A2P0VNE3</accession>
<sequence>MSDTAALTVTKMIDSVQENTLLMVLCLMSAMEMFAAVALCDKLSYCGNYYAWAVASGAVSLSVAIFKIILHHKCQELYNKVAPFTSLFLFLWWIPGAGVTTFKGPFYQVGNGYFGAWGSFFCSFMLIRANWEELSNIVQKLTDKDTVTTQTVTTQTVEP</sequence>
<feature type="transmembrane region" description="Helical" evidence="1">
    <location>
        <begin position="21"/>
        <end position="39"/>
    </location>
</feature>
<proteinExistence type="predicted"/>
<keyword evidence="1" id="KW-0472">Membrane</keyword>
<evidence type="ECO:0000256" key="1">
    <source>
        <dbReference type="SAM" id="Phobius"/>
    </source>
</evidence>
<organism evidence="2">
    <name type="scientific">Tetraselmis virus 1</name>
    <dbReference type="NCBI Taxonomy" id="2060617"/>
    <lineage>
        <taxon>Viruses</taxon>
        <taxon>Varidnaviria</taxon>
        <taxon>Bamfordvirae</taxon>
        <taxon>Nucleocytoviricota</taxon>
        <taxon>Megaviricetes</taxon>
        <taxon>Imitervirales</taxon>
        <taxon>Allomimiviridae</taxon>
        <taxon>Oceanusvirus</taxon>
        <taxon>Oceanusvirus kaneohense</taxon>
    </lineage>
</organism>
<gene>
    <name evidence="2" type="ORF">TetV_332</name>
</gene>
<evidence type="ECO:0008006" key="4">
    <source>
        <dbReference type="Google" id="ProtNLM"/>
    </source>
</evidence>
<feature type="transmembrane region" description="Helical" evidence="1">
    <location>
        <begin position="51"/>
        <end position="70"/>
    </location>
</feature>
<dbReference type="EMBL" id="KY322437">
    <property type="protein sequence ID" value="AUF82424.1"/>
    <property type="molecule type" value="Genomic_DNA"/>
</dbReference>
<feature type="transmembrane region" description="Helical" evidence="1">
    <location>
        <begin position="114"/>
        <end position="131"/>
    </location>
</feature>
<protein>
    <recommendedName>
        <fullName evidence="4">Transmembrane protein</fullName>
    </recommendedName>
</protein>
<evidence type="ECO:0000313" key="2">
    <source>
        <dbReference type="EMBL" id="AUF82424.1"/>
    </source>
</evidence>
<keyword evidence="1" id="KW-0812">Transmembrane</keyword>
<feature type="transmembrane region" description="Helical" evidence="1">
    <location>
        <begin position="77"/>
        <end position="94"/>
    </location>
</feature>
<dbReference type="Proteomes" id="UP000244773">
    <property type="component" value="Segment"/>
</dbReference>